<dbReference type="AlphaFoldDB" id="A0A387BAZ3"/>
<dbReference type="SUPFAM" id="SSF81886">
    <property type="entry name" value="Helical scaffold and wing domains of SecA"/>
    <property type="match status" value="1"/>
</dbReference>
<dbReference type="GO" id="GO:0005886">
    <property type="term" value="C:plasma membrane"/>
    <property type="evidence" value="ECO:0007669"/>
    <property type="project" value="UniProtKB-SubCell"/>
</dbReference>
<dbReference type="SUPFAM" id="SSF81767">
    <property type="entry name" value="Pre-protein crosslinking domain of SecA"/>
    <property type="match status" value="1"/>
</dbReference>
<dbReference type="GO" id="GO:0031522">
    <property type="term" value="C:cell envelope Sec protein transport complex"/>
    <property type="evidence" value="ECO:0007669"/>
    <property type="project" value="TreeGrafter"/>
</dbReference>
<comment type="similarity">
    <text evidence="2 12">Belongs to the SecA family.</text>
</comment>
<dbReference type="InterPro" id="IPR014018">
    <property type="entry name" value="SecA_motor_DEAD"/>
</dbReference>
<reference evidence="16 17" key="1">
    <citation type="submission" date="2018-09" db="EMBL/GenBank/DDBJ databases">
        <title>Genome sequencing of strain 1JSPR-7.</title>
        <authorList>
            <person name="Heo J."/>
            <person name="Kim S.-J."/>
            <person name="Kwon S.-W."/>
        </authorList>
    </citation>
    <scope>NUCLEOTIDE SEQUENCE [LARGE SCALE GENOMIC DNA]</scope>
    <source>
        <strain evidence="16 17">1JSPR-7</strain>
    </source>
</reference>
<dbReference type="CDD" id="cd18803">
    <property type="entry name" value="SF2_C_secA"/>
    <property type="match status" value="1"/>
</dbReference>
<evidence type="ECO:0000256" key="12">
    <source>
        <dbReference type="HAMAP-Rule" id="MF_01382"/>
    </source>
</evidence>
<dbReference type="InterPro" id="IPR036670">
    <property type="entry name" value="SecA_X-link_sf"/>
</dbReference>
<dbReference type="InterPro" id="IPR044722">
    <property type="entry name" value="SecA_SF2_C"/>
</dbReference>
<evidence type="ECO:0000259" key="15">
    <source>
        <dbReference type="PROSITE" id="PS51196"/>
    </source>
</evidence>
<dbReference type="PROSITE" id="PS51192">
    <property type="entry name" value="HELICASE_ATP_BIND_1"/>
    <property type="match status" value="1"/>
</dbReference>
<comment type="function">
    <text evidence="12">Part of the Sec protein translocase complex. Interacts with the SecYEG preprotein conducting channel. Has a central role in coupling the hydrolysis of ATP to the transfer of proteins into and across the cell membrane, serving as an ATP-driven molecular motor driving the stepwise translocation of polypeptide chains across the membrane.</text>
</comment>
<dbReference type="KEGG" id="lact:D7I46_07345"/>
<dbReference type="GO" id="GO:0008564">
    <property type="term" value="F:protein-exporting ATPase activity"/>
    <property type="evidence" value="ECO:0007669"/>
    <property type="project" value="UniProtKB-EC"/>
</dbReference>
<keyword evidence="3 12" id="KW-0813">Transport</keyword>
<evidence type="ECO:0000256" key="1">
    <source>
        <dbReference type="ARBA" id="ARBA00004170"/>
    </source>
</evidence>
<dbReference type="SMART" id="SM00957">
    <property type="entry name" value="SecA_DEAD"/>
    <property type="match status" value="1"/>
</dbReference>
<dbReference type="InterPro" id="IPR011130">
    <property type="entry name" value="SecA_preprotein_X-link_dom"/>
</dbReference>
<dbReference type="PROSITE" id="PS51196">
    <property type="entry name" value="SECA_MOTOR_DEAD"/>
    <property type="match status" value="1"/>
</dbReference>
<organism evidence="16 17">
    <name type="scientific">Lactococcus allomyrinae</name>
    <dbReference type="NCBI Taxonomy" id="2419773"/>
    <lineage>
        <taxon>Bacteria</taxon>
        <taxon>Bacillati</taxon>
        <taxon>Bacillota</taxon>
        <taxon>Bacilli</taxon>
        <taxon>Lactobacillales</taxon>
        <taxon>Streptococcaceae</taxon>
        <taxon>Lactococcus</taxon>
    </lineage>
</organism>
<dbReference type="PANTHER" id="PTHR30612:SF0">
    <property type="entry name" value="CHLOROPLAST PROTEIN-TRANSPORTING ATPASE"/>
    <property type="match status" value="1"/>
</dbReference>
<dbReference type="GO" id="GO:0065002">
    <property type="term" value="P:intracellular protein transmembrane transport"/>
    <property type="evidence" value="ECO:0007669"/>
    <property type="project" value="UniProtKB-UniRule"/>
</dbReference>
<dbReference type="PRINTS" id="PR00906">
    <property type="entry name" value="SECA"/>
</dbReference>
<evidence type="ECO:0000259" key="13">
    <source>
        <dbReference type="PROSITE" id="PS51192"/>
    </source>
</evidence>
<comment type="subcellular location">
    <subcellularLocation>
        <location evidence="12">Cell membrane</location>
        <topology evidence="12">Peripheral membrane protein</topology>
        <orientation evidence="12">Cytoplasmic side</orientation>
    </subcellularLocation>
    <subcellularLocation>
        <location evidence="12">Cytoplasm</location>
    </subcellularLocation>
    <subcellularLocation>
        <location evidence="1">Membrane</location>
        <topology evidence="1">Peripheral membrane protein</topology>
    </subcellularLocation>
    <text evidence="12">Distribution is 50-50.</text>
</comment>
<keyword evidence="9 12" id="KW-1278">Translocase</keyword>
<feature type="domain" description="Helicase ATP-binding" evidence="13">
    <location>
        <begin position="80"/>
        <end position="242"/>
    </location>
</feature>
<protein>
    <recommendedName>
        <fullName evidence="12">Protein translocase subunit SecA</fullName>
        <ecNumber evidence="12">7.4.2.8</ecNumber>
    </recommendedName>
</protein>
<feature type="binding site" evidence="12">
    <location>
        <position position="488"/>
    </location>
    <ligand>
        <name>ATP</name>
        <dbReference type="ChEBI" id="CHEBI:30616"/>
    </ligand>
</feature>
<dbReference type="GO" id="GO:0017038">
    <property type="term" value="P:protein import"/>
    <property type="evidence" value="ECO:0007669"/>
    <property type="project" value="InterPro"/>
</dbReference>
<dbReference type="Pfam" id="PF01043">
    <property type="entry name" value="SecA_PP_bind"/>
    <property type="match status" value="1"/>
</dbReference>
<keyword evidence="6 12" id="KW-0547">Nucleotide-binding</keyword>
<keyword evidence="7 12" id="KW-0067">ATP-binding</keyword>
<comment type="catalytic activity">
    <reaction evidence="12">
        <text>ATP + H2O + cellular proteinSide 1 = ADP + phosphate + cellular proteinSide 2.</text>
        <dbReference type="EC" id="7.4.2.8"/>
    </reaction>
</comment>
<dbReference type="InterPro" id="IPR027417">
    <property type="entry name" value="P-loop_NTPase"/>
</dbReference>
<evidence type="ECO:0000256" key="5">
    <source>
        <dbReference type="ARBA" id="ARBA00022490"/>
    </source>
</evidence>
<dbReference type="Gene3D" id="3.40.50.300">
    <property type="entry name" value="P-loop containing nucleotide triphosphate hydrolases"/>
    <property type="match status" value="2"/>
</dbReference>
<keyword evidence="17" id="KW-1185">Reference proteome</keyword>
<dbReference type="GO" id="GO:0005829">
    <property type="term" value="C:cytosol"/>
    <property type="evidence" value="ECO:0007669"/>
    <property type="project" value="TreeGrafter"/>
</dbReference>
<evidence type="ECO:0000256" key="6">
    <source>
        <dbReference type="ARBA" id="ARBA00022741"/>
    </source>
</evidence>
<dbReference type="GO" id="GO:0005524">
    <property type="term" value="F:ATP binding"/>
    <property type="evidence" value="ECO:0007669"/>
    <property type="project" value="UniProtKB-UniRule"/>
</dbReference>
<dbReference type="CDD" id="cd17928">
    <property type="entry name" value="DEXDc_SecA"/>
    <property type="match status" value="1"/>
</dbReference>
<dbReference type="InterPro" id="IPR011115">
    <property type="entry name" value="SecA_DEAD"/>
</dbReference>
<dbReference type="Pfam" id="PF21090">
    <property type="entry name" value="P-loop_SecA"/>
    <property type="match status" value="2"/>
</dbReference>
<dbReference type="InterPro" id="IPR000185">
    <property type="entry name" value="SecA"/>
</dbReference>
<evidence type="ECO:0000256" key="3">
    <source>
        <dbReference type="ARBA" id="ARBA00022448"/>
    </source>
</evidence>
<dbReference type="EMBL" id="CP032627">
    <property type="protein sequence ID" value="AYG00923.1"/>
    <property type="molecule type" value="Genomic_DNA"/>
</dbReference>
<dbReference type="PROSITE" id="PS51194">
    <property type="entry name" value="HELICASE_CTER"/>
    <property type="match status" value="1"/>
</dbReference>
<dbReference type="InterPro" id="IPR014001">
    <property type="entry name" value="Helicase_ATP-bd"/>
</dbReference>
<evidence type="ECO:0000256" key="4">
    <source>
        <dbReference type="ARBA" id="ARBA00022475"/>
    </source>
</evidence>
<dbReference type="InterPro" id="IPR011116">
    <property type="entry name" value="SecA_Wing/Scaffold"/>
</dbReference>
<dbReference type="Pfam" id="PF07516">
    <property type="entry name" value="SecA_SW"/>
    <property type="match status" value="1"/>
</dbReference>
<dbReference type="FunFam" id="3.40.50.300:FF:000429">
    <property type="entry name" value="Preprotein translocase subunit SecA"/>
    <property type="match status" value="1"/>
</dbReference>
<dbReference type="HAMAP" id="MF_01382">
    <property type="entry name" value="SecA"/>
    <property type="match status" value="1"/>
</dbReference>
<dbReference type="PANTHER" id="PTHR30612">
    <property type="entry name" value="SECA INNER MEMBRANE COMPONENT OF SEC PROTEIN SECRETION SYSTEM"/>
    <property type="match status" value="1"/>
</dbReference>
<feature type="domain" description="SecA family profile" evidence="15">
    <location>
        <begin position="1"/>
        <end position="562"/>
    </location>
</feature>
<accession>A0A387BAZ3</accession>
<keyword evidence="8 12" id="KW-0653">Protein transport</keyword>
<evidence type="ECO:0000256" key="8">
    <source>
        <dbReference type="ARBA" id="ARBA00022927"/>
    </source>
</evidence>
<dbReference type="Gene3D" id="3.90.1440.10">
    <property type="entry name" value="SecA, preprotein cross-linking domain"/>
    <property type="match status" value="1"/>
</dbReference>
<dbReference type="InterPro" id="IPR036266">
    <property type="entry name" value="SecA_Wing/Scaffold_sf"/>
</dbReference>
<feature type="domain" description="Helicase C-terminal" evidence="14">
    <location>
        <begin position="410"/>
        <end position="568"/>
    </location>
</feature>
<dbReference type="SMART" id="SM00958">
    <property type="entry name" value="SecA_PP_bind"/>
    <property type="match status" value="1"/>
</dbReference>
<dbReference type="SUPFAM" id="SSF52540">
    <property type="entry name" value="P-loop containing nucleoside triphosphate hydrolases"/>
    <property type="match status" value="2"/>
</dbReference>
<keyword evidence="5 12" id="KW-0963">Cytoplasm</keyword>
<keyword evidence="10 12" id="KW-0811">Translocation</keyword>
<dbReference type="NCBIfam" id="NF006630">
    <property type="entry name" value="PRK09200.1"/>
    <property type="match status" value="1"/>
</dbReference>
<keyword evidence="4 12" id="KW-1003">Cell membrane</keyword>
<feature type="binding site" evidence="12">
    <location>
        <begin position="96"/>
        <end position="100"/>
    </location>
    <ligand>
        <name>ATP</name>
        <dbReference type="ChEBI" id="CHEBI:30616"/>
    </ligand>
</feature>
<feature type="binding site" evidence="12">
    <location>
        <position position="78"/>
    </location>
    <ligand>
        <name>ATP</name>
        <dbReference type="ChEBI" id="CHEBI:30616"/>
    </ligand>
</feature>
<dbReference type="NCBIfam" id="TIGR03714">
    <property type="entry name" value="secA2"/>
    <property type="match status" value="1"/>
</dbReference>
<name>A0A387BAZ3_9LACT</name>
<evidence type="ECO:0000259" key="14">
    <source>
        <dbReference type="PROSITE" id="PS51194"/>
    </source>
</evidence>
<dbReference type="EC" id="7.4.2.8" evidence="12"/>
<keyword evidence="11 12" id="KW-0472">Membrane</keyword>
<evidence type="ECO:0000256" key="10">
    <source>
        <dbReference type="ARBA" id="ARBA00023010"/>
    </source>
</evidence>
<dbReference type="Proteomes" id="UP000269374">
    <property type="component" value="Chromosome"/>
</dbReference>
<dbReference type="GO" id="GO:0043952">
    <property type="term" value="P:protein transport by the Sec complex"/>
    <property type="evidence" value="ECO:0007669"/>
    <property type="project" value="TreeGrafter"/>
</dbReference>
<dbReference type="InterPro" id="IPR022490">
    <property type="entry name" value="SecA2"/>
</dbReference>
<comment type="subunit">
    <text evidence="12">Monomer and homodimer. Part of the essential Sec protein translocation apparatus which comprises SecA, SecYEG and auxiliary proteins SecDF. Other proteins may also be involved.</text>
</comment>
<evidence type="ECO:0000256" key="2">
    <source>
        <dbReference type="ARBA" id="ARBA00007650"/>
    </source>
</evidence>
<dbReference type="OrthoDB" id="9762243at2"/>
<dbReference type="RefSeq" id="WP_120772306.1">
    <property type="nucleotide sequence ID" value="NZ_CP032627.1"/>
</dbReference>
<sequence length="792" mass="91285">MDMKKNNKYRKYEKITKKIKQNIPKYKEMSDQELKKQTKIFRERIEQGEKLEKILPEAYGVVIEADRRILGLKPYDVQILGAVILFFGNVAEMKTGEGKTLTATMPMYLRALVGSGNFVVTANEYLAWRDAEDVGRVYRWLGLSVAVGVKKNEYDKELDKQIIYSSDIVYTTHSALGFDYLLDNLAVEKEKQYIQGFNFVIIDELDSILLDMAQTPLIISGAPKLQSNLYVMVDKFVKSLNFSEDYDLSEDKRSVWFLEEGIKKAETHFGVQEILSENYKDLYRHAVLSLKANYVFKNNRDYVLDDQEIFLLDEMNGRKLQGTKLQGGMHQAIEAKEGVEITNETKSMGSITYQNLFKMFKILSGMTGTAKTDAEELRETYGIDVICLPTHKPIIRTDHEDIIYLTHKEKILQSLELVKDSIKSERPVLISTGSVSKSQLYSNLLLNSRIPHSILNASTAYKEKQIISEAGKRGAVTVATAMAGRGTDIKLDKFSERHGGLIVIGTENMTSERIDNQLRGRAGRQGEPGDSYFFASLEDRVVVENAPDWVKKFRKKQENLSSHDASRQGILKKRKYKKLVYKSQKNKKNQDIKMRKDTLDYDDIVSVLRKRVYAARNTVMEAQAEYFEKIIEKSFEEVISTFVSDKKNLETQKVSDFIFNNINYSYDREELKNLKSIGRKATANILVENISERTKIMENNLSNKYQLNYYRRVIILKSLDSLWIDLADGLVQLKSVVKNRNWAQHQPLYEFQIEANRYFTETIEKLWLDITRNLLLSELFVNPDGSIDIEFP</sequence>
<dbReference type="GO" id="GO:0006605">
    <property type="term" value="P:protein targeting"/>
    <property type="evidence" value="ECO:0007669"/>
    <property type="project" value="UniProtKB-UniRule"/>
</dbReference>
<evidence type="ECO:0000256" key="9">
    <source>
        <dbReference type="ARBA" id="ARBA00022967"/>
    </source>
</evidence>
<evidence type="ECO:0000256" key="11">
    <source>
        <dbReference type="ARBA" id="ARBA00023136"/>
    </source>
</evidence>
<dbReference type="InterPro" id="IPR001650">
    <property type="entry name" value="Helicase_C-like"/>
</dbReference>
<evidence type="ECO:0000313" key="17">
    <source>
        <dbReference type="Proteomes" id="UP000269374"/>
    </source>
</evidence>
<dbReference type="Gene3D" id="1.10.3060.10">
    <property type="entry name" value="Helical scaffold and wing domains of SecA"/>
    <property type="match status" value="1"/>
</dbReference>
<dbReference type="Pfam" id="PF07517">
    <property type="entry name" value="SecA_DEAD"/>
    <property type="match status" value="1"/>
</dbReference>
<evidence type="ECO:0000256" key="7">
    <source>
        <dbReference type="ARBA" id="ARBA00022840"/>
    </source>
</evidence>
<evidence type="ECO:0000313" key="16">
    <source>
        <dbReference type="EMBL" id="AYG00923.1"/>
    </source>
</evidence>
<proteinExistence type="inferred from homology"/>
<gene>
    <name evidence="16" type="primary">secA2</name>
    <name evidence="12" type="synonym">secA</name>
    <name evidence="16" type="ORF">D7I46_07345</name>
</gene>